<accession>A0A4V3IP69</accession>
<organism evidence="7 8">
    <name type="scientific">Cryobacterium lyxosi</name>
    <dbReference type="NCBI Taxonomy" id="1259228"/>
    <lineage>
        <taxon>Bacteria</taxon>
        <taxon>Bacillati</taxon>
        <taxon>Actinomycetota</taxon>
        <taxon>Actinomycetes</taxon>
        <taxon>Micrococcales</taxon>
        <taxon>Microbacteriaceae</taxon>
        <taxon>Cryobacterium</taxon>
    </lineage>
</organism>
<evidence type="ECO:0000256" key="4">
    <source>
        <dbReference type="ARBA" id="ARBA00023136"/>
    </source>
</evidence>
<evidence type="ECO:0000259" key="6">
    <source>
        <dbReference type="Pfam" id="PF13515"/>
    </source>
</evidence>
<dbReference type="EMBL" id="SOGT01000011">
    <property type="protein sequence ID" value="TFD25833.1"/>
    <property type="molecule type" value="Genomic_DNA"/>
</dbReference>
<evidence type="ECO:0000313" key="8">
    <source>
        <dbReference type="Proteomes" id="UP000298424"/>
    </source>
</evidence>
<keyword evidence="3 5" id="KW-1133">Transmembrane helix</keyword>
<evidence type="ECO:0000256" key="3">
    <source>
        <dbReference type="ARBA" id="ARBA00022989"/>
    </source>
</evidence>
<feature type="transmembrane region" description="Helical" evidence="5">
    <location>
        <begin position="121"/>
        <end position="140"/>
    </location>
</feature>
<evidence type="ECO:0000313" key="7">
    <source>
        <dbReference type="EMBL" id="TFD25833.1"/>
    </source>
</evidence>
<feature type="transmembrane region" description="Helical" evidence="5">
    <location>
        <begin position="35"/>
        <end position="57"/>
    </location>
</feature>
<feature type="transmembrane region" description="Helical" evidence="5">
    <location>
        <begin position="69"/>
        <end position="91"/>
    </location>
</feature>
<feature type="transmembrane region" description="Helical" evidence="5">
    <location>
        <begin position="146"/>
        <end position="167"/>
    </location>
</feature>
<feature type="transmembrane region" description="Helical" evidence="5">
    <location>
        <begin position="316"/>
        <end position="333"/>
    </location>
</feature>
<comment type="caution">
    <text evidence="7">The sequence shown here is derived from an EMBL/GenBank/DDBJ whole genome shotgun (WGS) entry which is preliminary data.</text>
</comment>
<feature type="transmembrane region" description="Helical" evidence="5">
    <location>
        <begin position="285"/>
        <end position="304"/>
    </location>
</feature>
<dbReference type="Proteomes" id="UP000298424">
    <property type="component" value="Unassembled WGS sequence"/>
</dbReference>
<dbReference type="GO" id="GO:0016020">
    <property type="term" value="C:membrane"/>
    <property type="evidence" value="ECO:0007669"/>
    <property type="project" value="UniProtKB-SubCell"/>
</dbReference>
<dbReference type="InterPro" id="IPR049453">
    <property type="entry name" value="Memb_transporter_dom"/>
</dbReference>
<evidence type="ECO:0000256" key="2">
    <source>
        <dbReference type="ARBA" id="ARBA00022692"/>
    </source>
</evidence>
<dbReference type="Pfam" id="PF13515">
    <property type="entry name" value="FUSC_2"/>
    <property type="match status" value="1"/>
</dbReference>
<keyword evidence="4 5" id="KW-0472">Membrane</keyword>
<gene>
    <name evidence="7" type="ORF">E3T27_08455</name>
</gene>
<sequence>MRPVLFYLRALVSVPPAVNDHWPALRVGLGVTVPVLLLLLLGHPELTIYAVFGAFTGMYGRGETHQLRLVHQTQAAALLLTGVTVGVALSITHVQAWGLVFIEALLAGLGSLVADKIKLRPAGPFFGIFALGACASIPTVIPLWTAALVCAASALFSLLVGFTGWFGNRTWDSTARRTTEPRSGPWLPKAGVHATRYIVAVAAAGALGLLLGIGHAYWAMAAAAVPLAGADLSSRVQRGIHRILGTYAGLGVTAGVLLLHPGTTVLVILVMALQFPAELFMMRHYGVALIFFTPVILLMTQLASPVDPVSLLADRGLETLIGAVVGITVVLLIRDRLPRSNMAPVKNPAA</sequence>
<feature type="transmembrane region" description="Helical" evidence="5">
    <location>
        <begin position="197"/>
        <end position="227"/>
    </location>
</feature>
<protein>
    <submittedName>
        <fullName evidence="7">FUSC family protein</fullName>
    </submittedName>
</protein>
<dbReference type="RefSeq" id="WP_134572247.1">
    <property type="nucleotide sequence ID" value="NZ_SOGT01000011.1"/>
</dbReference>
<name>A0A4V3IP69_9MICO</name>
<dbReference type="AlphaFoldDB" id="A0A4V3IP69"/>
<feature type="transmembrane region" description="Helical" evidence="5">
    <location>
        <begin position="97"/>
        <end position="114"/>
    </location>
</feature>
<evidence type="ECO:0000256" key="5">
    <source>
        <dbReference type="SAM" id="Phobius"/>
    </source>
</evidence>
<feature type="domain" description="Integral membrane bound transporter" evidence="6">
    <location>
        <begin position="204"/>
        <end position="329"/>
    </location>
</feature>
<dbReference type="OrthoDB" id="4989419at2"/>
<comment type="subcellular location">
    <subcellularLocation>
        <location evidence="1">Membrane</location>
        <topology evidence="1">Multi-pass membrane protein</topology>
    </subcellularLocation>
</comment>
<reference evidence="7 8" key="1">
    <citation type="submission" date="2019-03" db="EMBL/GenBank/DDBJ databases">
        <title>Genomics of glacier-inhabiting Cryobacterium strains.</title>
        <authorList>
            <person name="Liu Q."/>
            <person name="Xin Y.-H."/>
        </authorList>
    </citation>
    <scope>NUCLEOTIDE SEQUENCE [LARGE SCALE GENOMIC DNA]</scope>
    <source>
        <strain evidence="7 8">TMT1-1</strain>
    </source>
</reference>
<keyword evidence="2 5" id="KW-0812">Transmembrane</keyword>
<feature type="transmembrane region" description="Helical" evidence="5">
    <location>
        <begin position="247"/>
        <end position="273"/>
    </location>
</feature>
<evidence type="ECO:0000256" key="1">
    <source>
        <dbReference type="ARBA" id="ARBA00004141"/>
    </source>
</evidence>
<keyword evidence="8" id="KW-1185">Reference proteome</keyword>
<proteinExistence type="predicted"/>